<dbReference type="SUPFAM" id="SSF49599">
    <property type="entry name" value="TRAF domain-like"/>
    <property type="match status" value="1"/>
</dbReference>
<dbReference type="OrthoDB" id="25790at2759"/>
<dbReference type="Gene3D" id="1.10.472.170">
    <property type="match status" value="1"/>
</dbReference>
<dbReference type="InterPro" id="IPR013083">
    <property type="entry name" value="Znf_RING/FYVE/PHD"/>
</dbReference>
<dbReference type="GO" id="GO:0017025">
    <property type="term" value="F:TBP-class protein binding"/>
    <property type="evidence" value="ECO:0000318"/>
    <property type="project" value="GO_Central"/>
</dbReference>
<dbReference type="GO" id="GO:0097550">
    <property type="term" value="C:transcription preinitiation complex"/>
    <property type="evidence" value="ECO:0000318"/>
    <property type="project" value="GO_Central"/>
</dbReference>
<feature type="region of interest" description="Disordered" evidence="3">
    <location>
        <begin position="1"/>
        <end position="45"/>
    </location>
</feature>
<sequence>MWLPHSESDAPRDLPALCDPLPDPPGVSGIADRRPRRREREERNDVSSWALQLGLSKSVADAACDYLAGWLSQRVQRGGARRGAVVAASFYACKAGGMPMTSSELARATGVPSRSIKAACKRMASFVEGRRAGGYRGRPVRLGDILPRCCERIMVGRDVAATKSLLLECIQLCADLNGVVALQGRTPASLAVAAIWSVAKRRGLSLSKKQISLGCEVSVATLDRCLVILEGAAGGTPQWICLTFGLSDGHFVVESGPSTYKWLDTVRVETFRRDMARNKRSSRMAPLLLKPSAKRKATTTVVVHEEPYSIKGFESSMYDIRCFICLGWDQGDVSRLVCNAPVQRCQCRTYLCTSHTLDPRFESYCVTCKKPASTVPDPTATALLKSTALVECTSPQCPELVTVNDMESHLLSQCPFNLIRCGEPGCSVRYAHKDKDAHARACESISCRFALAAPDGTQLGCSWRGNRSERYSHACPIGTPQRFGLIRGCYDYLMREIKARDDTIAALNDASNDDEDSWRGALNLLALCGPSPDPPGGTGIADRRPRRKEREERNDVSSWALQLGLSKSVADAACDYLAGWLSQHVQRGGARREAVVAASFYACKAGGMPMTSCKRMASFVEGRRAGGYRGRPARPGDILPRCCKRIMVGQVAATKSLLLQCRQLCADLNGVVALQGRTPASLAAAAIWSVAKRRGLSPSKKQISLGCEVSVATLDRCLVILEGAAQKSAQTWENPRQEWYVVRV</sequence>
<dbReference type="AlphaFoldDB" id="A0A1Y1IJD4"/>
<evidence type="ECO:0000256" key="3">
    <source>
        <dbReference type="SAM" id="MobiDB-lite"/>
    </source>
</evidence>
<evidence type="ECO:0008006" key="6">
    <source>
        <dbReference type="Google" id="ProtNLM"/>
    </source>
</evidence>
<dbReference type="EMBL" id="DF237658">
    <property type="protein sequence ID" value="GAQ90980.1"/>
    <property type="molecule type" value="Genomic_DNA"/>
</dbReference>
<dbReference type="PANTHER" id="PTHR11618">
    <property type="entry name" value="TRANSCRIPTION INITIATION FACTOR IIB-RELATED"/>
    <property type="match status" value="1"/>
</dbReference>
<evidence type="ECO:0000256" key="2">
    <source>
        <dbReference type="ARBA" id="ARBA00023163"/>
    </source>
</evidence>
<accession>A0A1Y1IJD4</accession>
<keyword evidence="2" id="KW-0804">Transcription</keyword>
<dbReference type="PANTHER" id="PTHR11618:SF13">
    <property type="entry name" value="TRANSCRIPTION INITIATION FACTOR IIB"/>
    <property type="match status" value="1"/>
</dbReference>
<evidence type="ECO:0000313" key="5">
    <source>
        <dbReference type="Proteomes" id="UP000054558"/>
    </source>
</evidence>
<dbReference type="CDD" id="cd00043">
    <property type="entry name" value="CYCLIN_SF"/>
    <property type="match status" value="3"/>
</dbReference>
<name>A0A1Y1IJD4_KLENI</name>
<dbReference type="GO" id="GO:0070897">
    <property type="term" value="P:transcription preinitiation complex assembly"/>
    <property type="evidence" value="ECO:0007669"/>
    <property type="project" value="InterPro"/>
</dbReference>
<dbReference type="Proteomes" id="UP000054558">
    <property type="component" value="Unassembled WGS sequence"/>
</dbReference>
<dbReference type="SUPFAM" id="SSF47954">
    <property type="entry name" value="Cyclin-like"/>
    <property type="match status" value="2"/>
</dbReference>
<evidence type="ECO:0000256" key="1">
    <source>
        <dbReference type="ARBA" id="ARBA00023015"/>
    </source>
</evidence>
<keyword evidence="1" id="KW-0805">Transcription regulation</keyword>
<dbReference type="Gene3D" id="1.10.472.10">
    <property type="entry name" value="Cyclin-like"/>
    <property type="match status" value="2"/>
</dbReference>
<dbReference type="GO" id="GO:0006352">
    <property type="term" value="P:DNA-templated transcription initiation"/>
    <property type="evidence" value="ECO:0000318"/>
    <property type="project" value="GO_Central"/>
</dbReference>
<reference evidence="4 5" key="1">
    <citation type="journal article" date="2014" name="Nat. Commun.">
        <title>Klebsormidium flaccidum genome reveals primary factors for plant terrestrial adaptation.</title>
        <authorList>
            <person name="Hori K."/>
            <person name="Maruyama F."/>
            <person name="Fujisawa T."/>
            <person name="Togashi T."/>
            <person name="Yamamoto N."/>
            <person name="Seo M."/>
            <person name="Sato S."/>
            <person name="Yamada T."/>
            <person name="Mori H."/>
            <person name="Tajima N."/>
            <person name="Moriyama T."/>
            <person name="Ikeuchi M."/>
            <person name="Watanabe M."/>
            <person name="Wada H."/>
            <person name="Kobayashi K."/>
            <person name="Saito M."/>
            <person name="Masuda T."/>
            <person name="Sasaki-Sekimoto Y."/>
            <person name="Mashiguchi K."/>
            <person name="Awai K."/>
            <person name="Shimojima M."/>
            <person name="Masuda S."/>
            <person name="Iwai M."/>
            <person name="Nobusawa T."/>
            <person name="Narise T."/>
            <person name="Kondo S."/>
            <person name="Saito H."/>
            <person name="Sato R."/>
            <person name="Murakawa M."/>
            <person name="Ihara Y."/>
            <person name="Oshima-Yamada Y."/>
            <person name="Ohtaka K."/>
            <person name="Satoh M."/>
            <person name="Sonobe K."/>
            <person name="Ishii M."/>
            <person name="Ohtani R."/>
            <person name="Kanamori-Sato M."/>
            <person name="Honoki R."/>
            <person name="Miyazaki D."/>
            <person name="Mochizuki H."/>
            <person name="Umetsu J."/>
            <person name="Higashi K."/>
            <person name="Shibata D."/>
            <person name="Kamiya Y."/>
            <person name="Sato N."/>
            <person name="Nakamura Y."/>
            <person name="Tabata S."/>
            <person name="Ida S."/>
            <person name="Kurokawa K."/>
            <person name="Ohta H."/>
        </authorList>
    </citation>
    <scope>NUCLEOTIDE SEQUENCE [LARGE SCALE GENOMIC DNA]</scope>
    <source>
        <strain evidence="4 5">NIES-2285</strain>
    </source>
</reference>
<dbReference type="Gene3D" id="3.30.40.10">
    <property type="entry name" value="Zinc/RING finger domain, C3HC4 (zinc finger)"/>
    <property type="match status" value="1"/>
</dbReference>
<keyword evidence="5" id="KW-1185">Reference proteome</keyword>
<gene>
    <name evidence="4" type="ORF">KFL_007090060</name>
</gene>
<proteinExistence type="predicted"/>
<feature type="compositionally biased region" description="Basic and acidic residues" evidence="3">
    <location>
        <begin position="1"/>
        <end position="12"/>
    </location>
</feature>
<dbReference type="InterPro" id="IPR000812">
    <property type="entry name" value="TFIIB"/>
</dbReference>
<dbReference type="GO" id="GO:0016251">
    <property type="term" value="F:RNA polymerase II general transcription initiation factor activity"/>
    <property type="evidence" value="ECO:0000318"/>
    <property type="project" value="GO_Central"/>
</dbReference>
<organism evidence="4 5">
    <name type="scientific">Klebsormidium nitens</name>
    <name type="common">Green alga</name>
    <name type="synonym">Ulothrix nitens</name>
    <dbReference type="NCBI Taxonomy" id="105231"/>
    <lineage>
        <taxon>Eukaryota</taxon>
        <taxon>Viridiplantae</taxon>
        <taxon>Streptophyta</taxon>
        <taxon>Klebsormidiophyceae</taxon>
        <taxon>Klebsormidiales</taxon>
        <taxon>Klebsormidiaceae</taxon>
        <taxon>Klebsormidium</taxon>
    </lineage>
</organism>
<protein>
    <recommendedName>
        <fullName evidence="6">Cyclin-like domain-containing protein</fullName>
    </recommendedName>
</protein>
<dbReference type="InterPro" id="IPR036915">
    <property type="entry name" value="Cyclin-like_sf"/>
</dbReference>
<dbReference type="GO" id="GO:0005634">
    <property type="term" value="C:nucleus"/>
    <property type="evidence" value="ECO:0000318"/>
    <property type="project" value="GO_Central"/>
</dbReference>
<feature type="region of interest" description="Disordered" evidence="3">
    <location>
        <begin position="529"/>
        <end position="553"/>
    </location>
</feature>
<evidence type="ECO:0000313" key="4">
    <source>
        <dbReference type="EMBL" id="GAQ90980.1"/>
    </source>
</evidence>